<accession>A0A1N7L741</accession>
<dbReference type="GO" id="GO:0008233">
    <property type="term" value="F:peptidase activity"/>
    <property type="evidence" value="ECO:0007669"/>
    <property type="project" value="UniProtKB-KW"/>
</dbReference>
<keyword evidence="3" id="KW-0732">Signal</keyword>
<dbReference type="RefSeq" id="WP_076375656.1">
    <property type="nucleotide sequence ID" value="NZ_AP017422.1"/>
</dbReference>
<dbReference type="PANTHER" id="PTHR22939:SF129">
    <property type="entry name" value="SERINE PROTEASE HTRA2, MITOCHONDRIAL"/>
    <property type="match status" value="1"/>
</dbReference>
<keyword evidence="5" id="KW-0645">Protease</keyword>
<dbReference type="CDD" id="cd06779">
    <property type="entry name" value="cpPDZ_Deg_HtrA-like"/>
    <property type="match status" value="1"/>
</dbReference>
<sequence>MKTILKHITGIACMAALSSTVHAQAPDVKKEDNIIIRKKGGADEKMTIVIDGDNITVNGKPLDQYKDSSLEIHRFKEGANFRGSRGLSKRFGPGAPPRPEAPGRLDAPDAPEAPAAPDAPEAFNHFRGPKRGFSKELRTFSPGNKALLGVVTEKDEKGAKITIVSPESPAVKAGLQKDDIIISINDTTISNSDDLTAFVGKHKPEDKVKVTYIRNGKKATATAVLAKRENRVQHFNWSNDNDDFAFDMPDMPELQEFFGGGDMQPFRGGRSFGFKEGMHKPHLGLQVQDTEEGKGVKVLHAAEESPAAKAGIQKEDVVTSVNGKDIQSVDDLKEQLKNVKEGDTVNIGYLHGKEVRTAQINFLKN</sequence>
<dbReference type="AlphaFoldDB" id="A0A1N7L741"/>
<feature type="chain" id="PRO_5013383407" evidence="3">
    <location>
        <begin position="24"/>
        <end position="365"/>
    </location>
</feature>
<evidence type="ECO:0000313" key="5">
    <source>
        <dbReference type="EMBL" id="SIS69626.1"/>
    </source>
</evidence>
<name>A0A1N7L741_9BACT</name>
<dbReference type="EMBL" id="FTOR01000001">
    <property type="protein sequence ID" value="SIS69626.1"/>
    <property type="molecule type" value="Genomic_DNA"/>
</dbReference>
<dbReference type="InterPro" id="IPR001478">
    <property type="entry name" value="PDZ"/>
</dbReference>
<dbReference type="PROSITE" id="PS50106">
    <property type="entry name" value="PDZ"/>
    <property type="match status" value="2"/>
</dbReference>
<dbReference type="PANTHER" id="PTHR22939">
    <property type="entry name" value="SERINE PROTEASE FAMILY S1C HTRA-RELATED"/>
    <property type="match status" value="1"/>
</dbReference>
<dbReference type="STRING" id="477680.SAMN05421788_101682"/>
<feature type="region of interest" description="Disordered" evidence="2">
    <location>
        <begin position="83"/>
        <end position="137"/>
    </location>
</feature>
<evidence type="ECO:0000259" key="4">
    <source>
        <dbReference type="PROSITE" id="PS50106"/>
    </source>
</evidence>
<dbReference type="SUPFAM" id="SSF50156">
    <property type="entry name" value="PDZ domain-like"/>
    <property type="match status" value="2"/>
</dbReference>
<dbReference type="Gene3D" id="2.30.42.10">
    <property type="match status" value="2"/>
</dbReference>
<feature type="signal peptide" evidence="3">
    <location>
        <begin position="1"/>
        <end position="23"/>
    </location>
</feature>
<dbReference type="OrthoDB" id="9781273at2"/>
<dbReference type="Pfam" id="PF13180">
    <property type="entry name" value="PDZ_2"/>
    <property type="match status" value="2"/>
</dbReference>
<gene>
    <name evidence="5" type="ORF">SAMN05421788_101682</name>
</gene>
<protein>
    <submittedName>
        <fullName evidence="5">Serine protease Do</fullName>
    </submittedName>
</protein>
<keyword evidence="6" id="KW-1185">Reference proteome</keyword>
<dbReference type="SMART" id="SM00228">
    <property type="entry name" value="PDZ"/>
    <property type="match status" value="2"/>
</dbReference>
<evidence type="ECO:0000256" key="3">
    <source>
        <dbReference type="SAM" id="SignalP"/>
    </source>
</evidence>
<evidence type="ECO:0000256" key="1">
    <source>
        <dbReference type="ARBA" id="ARBA00010541"/>
    </source>
</evidence>
<evidence type="ECO:0000313" key="6">
    <source>
        <dbReference type="Proteomes" id="UP000186917"/>
    </source>
</evidence>
<feature type="domain" description="PDZ" evidence="4">
    <location>
        <begin position="134"/>
        <end position="191"/>
    </location>
</feature>
<dbReference type="GO" id="GO:0006508">
    <property type="term" value="P:proteolysis"/>
    <property type="evidence" value="ECO:0007669"/>
    <property type="project" value="UniProtKB-KW"/>
</dbReference>
<comment type="similarity">
    <text evidence="1">Belongs to the peptidase S1C family.</text>
</comment>
<reference evidence="6" key="1">
    <citation type="submission" date="2017-01" db="EMBL/GenBank/DDBJ databases">
        <authorList>
            <person name="Varghese N."/>
            <person name="Submissions S."/>
        </authorList>
    </citation>
    <scope>NUCLEOTIDE SEQUENCE [LARGE SCALE GENOMIC DNA]</scope>
    <source>
        <strain evidence="6">DSM 21054</strain>
    </source>
</reference>
<dbReference type="InterPro" id="IPR036034">
    <property type="entry name" value="PDZ_sf"/>
</dbReference>
<organism evidence="5 6">
    <name type="scientific">Filimonas lacunae</name>
    <dbReference type="NCBI Taxonomy" id="477680"/>
    <lineage>
        <taxon>Bacteria</taxon>
        <taxon>Pseudomonadati</taxon>
        <taxon>Bacteroidota</taxon>
        <taxon>Chitinophagia</taxon>
        <taxon>Chitinophagales</taxon>
        <taxon>Chitinophagaceae</taxon>
        <taxon>Filimonas</taxon>
    </lineage>
</organism>
<keyword evidence="5" id="KW-0378">Hydrolase</keyword>
<feature type="domain" description="PDZ" evidence="4">
    <location>
        <begin position="275"/>
        <end position="329"/>
    </location>
</feature>
<feature type="compositionally biased region" description="Low complexity" evidence="2">
    <location>
        <begin position="108"/>
        <end position="122"/>
    </location>
</feature>
<evidence type="ECO:0000256" key="2">
    <source>
        <dbReference type="SAM" id="MobiDB-lite"/>
    </source>
</evidence>
<proteinExistence type="inferred from homology"/>
<dbReference type="Proteomes" id="UP000186917">
    <property type="component" value="Unassembled WGS sequence"/>
</dbReference>